<keyword evidence="1" id="KW-1133">Transmembrane helix</keyword>
<dbReference type="AlphaFoldDB" id="U4KL82"/>
<dbReference type="EMBL" id="FO681347">
    <property type="protein sequence ID" value="CCV64518.1"/>
    <property type="molecule type" value="Genomic_DNA"/>
</dbReference>
<keyword evidence="1" id="KW-0472">Membrane</keyword>
<dbReference type="SUPFAM" id="SSF47413">
    <property type="entry name" value="lambda repressor-like DNA-binding domains"/>
    <property type="match status" value="1"/>
</dbReference>
<accession>U4KL82</accession>
<feature type="transmembrane region" description="Helical" evidence="1">
    <location>
        <begin position="178"/>
        <end position="198"/>
    </location>
</feature>
<feature type="transmembrane region" description="Helical" evidence="1">
    <location>
        <begin position="117"/>
        <end position="140"/>
    </location>
</feature>
<name>U4KL82_ALTPJ</name>
<feature type="transmembrane region" description="Helical" evidence="1">
    <location>
        <begin position="79"/>
        <end position="97"/>
    </location>
</feature>
<evidence type="ECO:0000313" key="2">
    <source>
        <dbReference type="EMBL" id="CCV64518.1"/>
    </source>
</evidence>
<dbReference type="RefSeq" id="WP_026660289.1">
    <property type="nucleotide sequence ID" value="NC_022538.1"/>
</dbReference>
<feature type="transmembrane region" description="Helical" evidence="1">
    <location>
        <begin position="152"/>
        <end position="172"/>
    </location>
</feature>
<protein>
    <submittedName>
        <fullName evidence="2">Predicted transcriptional regulator</fullName>
    </submittedName>
</protein>
<dbReference type="Proteomes" id="UP000032740">
    <property type="component" value="Chromosome"/>
</dbReference>
<dbReference type="KEGG" id="apal:BN85409410"/>
<keyword evidence="1" id="KW-0812">Transmembrane</keyword>
<organism evidence="2 3">
    <name type="scientific">Alteracholeplasma palmae (strain ATCC 49389 / J233)</name>
    <name type="common">Acholeplasma palmae</name>
    <dbReference type="NCBI Taxonomy" id="1318466"/>
    <lineage>
        <taxon>Bacteria</taxon>
        <taxon>Bacillati</taxon>
        <taxon>Mycoplasmatota</taxon>
        <taxon>Mollicutes</taxon>
        <taxon>Acholeplasmatales</taxon>
        <taxon>Acholeplasmataceae</taxon>
        <taxon>Acholeplasma</taxon>
    </lineage>
</organism>
<dbReference type="STRING" id="1318466.BN85409410"/>
<dbReference type="HOGENOM" id="CLU_1286433_0_0_14"/>
<dbReference type="InterPro" id="IPR010982">
    <property type="entry name" value="Lambda_DNA-bd_dom_sf"/>
</dbReference>
<keyword evidence="3" id="KW-1185">Reference proteome</keyword>
<dbReference type="GO" id="GO:0003677">
    <property type="term" value="F:DNA binding"/>
    <property type="evidence" value="ECO:0007669"/>
    <property type="project" value="InterPro"/>
</dbReference>
<reference evidence="2 3" key="1">
    <citation type="journal article" date="2013" name="J. Mol. Microbiol. Biotechnol.">
        <title>Analysis of the Complete Genomes of Acholeplasma brassicae , A. palmae and A. laidlawii and Their Comparison to the Obligate Parasites from ' Candidatus Phytoplasma'.</title>
        <authorList>
            <person name="Kube M."/>
            <person name="Siewert C."/>
            <person name="Migdoll A.M."/>
            <person name="Duduk B."/>
            <person name="Holz S."/>
            <person name="Rabus R."/>
            <person name="Seemuller E."/>
            <person name="Mitrovic J."/>
            <person name="Muller I."/>
            <person name="Buttner C."/>
            <person name="Reinhardt R."/>
        </authorList>
    </citation>
    <scope>NUCLEOTIDE SEQUENCE [LARGE SCALE GENOMIC DNA]</scope>
    <source>
        <strain evidence="2 3">J233</strain>
    </source>
</reference>
<sequence length="214" mass="25089">MTLGTLISKYRSRAKLSTEELAAKFPAKRKKIEYWEADRLIPSDSEMQRLIQLLKIPEKEGQNLFVVQRSVSTLENTSMMLLFMTMAVLLGYFLPLYENMNAMAFLFTPKVNLGTYIIPYISLWIHFISCIIIIVIMLLFFLKAKYRQQLNYYKMLVYPISIGFISLLFFIIDKFQAAYVGYFSILLITFAMGLYYIFSTRKMYKLQILTKGVK</sequence>
<gene>
    <name evidence="2" type="ORF">BN85409410</name>
</gene>
<evidence type="ECO:0000313" key="3">
    <source>
        <dbReference type="Proteomes" id="UP000032740"/>
    </source>
</evidence>
<dbReference type="Gene3D" id="1.10.260.40">
    <property type="entry name" value="lambda repressor-like DNA-binding domains"/>
    <property type="match status" value="1"/>
</dbReference>
<evidence type="ECO:0000256" key="1">
    <source>
        <dbReference type="SAM" id="Phobius"/>
    </source>
</evidence>
<proteinExistence type="predicted"/>